<keyword evidence="3" id="KW-1185">Reference proteome</keyword>
<gene>
    <name evidence="2" type="ORF">BDV39DRAFT_178698</name>
</gene>
<name>A0A5N6WWS7_9EURO</name>
<organism evidence="2 3">
    <name type="scientific">Aspergillus sergii</name>
    <dbReference type="NCBI Taxonomy" id="1034303"/>
    <lineage>
        <taxon>Eukaryota</taxon>
        <taxon>Fungi</taxon>
        <taxon>Dikarya</taxon>
        <taxon>Ascomycota</taxon>
        <taxon>Pezizomycotina</taxon>
        <taxon>Eurotiomycetes</taxon>
        <taxon>Eurotiomycetidae</taxon>
        <taxon>Eurotiales</taxon>
        <taxon>Aspergillaceae</taxon>
        <taxon>Aspergillus</taxon>
        <taxon>Aspergillus subgen. Circumdati</taxon>
    </lineage>
</organism>
<accession>A0A5N6WWS7</accession>
<feature type="transmembrane region" description="Helical" evidence="1">
    <location>
        <begin position="6"/>
        <end position="23"/>
    </location>
</feature>
<dbReference type="Proteomes" id="UP000325945">
    <property type="component" value="Unassembled WGS sequence"/>
</dbReference>
<sequence>MLQDFLRFPSFLAFLLCCLYLLITNCPPSFVFRYHIGVATFAGAPIYNNISQPLFYI</sequence>
<keyword evidence="1" id="KW-0472">Membrane</keyword>
<evidence type="ECO:0000256" key="1">
    <source>
        <dbReference type="SAM" id="Phobius"/>
    </source>
</evidence>
<evidence type="ECO:0000313" key="2">
    <source>
        <dbReference type="EMBL" id="KAE8325371.1"/>
    </source>
</evidence>
<keyword evidence="1" id="KW-0812">Transmembrane</keyword>
<protein>
    <submittedName>
        <fullName evidence="2">Uncharacterized protein</fullName>
    </submittedName>
</protein>
<dbReference type="EMBL" id="ML741808">
    <property type="protein sequence ID" value="KAE8325371.1"/>
    <property type="molecule type" value="Genomic_DNA"/>
</dbReference>
<keyword evidence="1" id="KW-1133">Transmembrane helix</keyword>
<dbReference type="AlphaFoldDB" id="A0A5N6WWS7"/>
<reference evidence="3" key="1">
    <citation type="submission" date="2019-04" db="EMBL/GenBank/DDBJ databases">
        <title>Friends and foes A comparative genomics studyof 23 Aspergillus species from section Flavi.</title>
        <authorList>
            <consortium name="DOE Joint Genome Institute"/>
            <person name="Kjaerbolling I."/>
            <person name="Vesth T."/>
            <person name="Frisvad J.C."/>
            <person name="Nybo J.L."/>
            <person name="Theobald S."/>
            <person name="Kildgaard S."/>
            <person name="Isbrandt T."/>
            <person name="Kuo A."/>
            <person name="Sato A."/>
            <person name="Lyhne E.K."/>
            <person name="Kogle M.E."/>
            <person name="Wiebenga A."/>
            <person name="Kun R.S."/>
            <person name="Lubbers R.J."/>
            <person name="Makela M.R."/>
            <person name="Barry K."/>
            <person name="Chovatia M."/>
            <person name="Clum A."/>
            <person name="Daum C."/>
            <person name="Haridas S."/>
            <person name="He G."/>
            <person name="LaButti K."/>
            <person name="Lipzen A."/>
            <person name="Mondo S."/>
            <person name="Riley R."/>
            <person name="Salamov A."/>
            <person name="Simmons B.A."/>
            <person name="Magnuson J.K."/>
            <person name="Henrissat B."/>
            <person name="Mortensen U.H."/>
            <person name="Larsen T.O."/>
            <person name="Devries R.P."/>
            <person name="Grigoriev I.V."/>
            <person name="Machida M."/>
            <person name="Baker S.E."/>
            <person name="Andersen M.R."/>
        </authorList>
    </citation>
    <scope>NUCLEOTIDE SEQUENCE [LARGE SCALE GENOMIC DNA]</scope>
    <source>
        <strain evidence="3">CBS 130017</strain>
    </source>
</reference>
<evidence type="ECO:0000313" key="3">
    <source>
        <dbReference type="Proteomes" id="UP000325945"/>
    </source>
</evidence>
<proteinExistence type="predicted"/>